<dbReference type="STRING" id="1447782.SAMN05444417_1509"/>
<dbReference type="EMBL" id="FQYO01000002">
    <property type="protein sequence ID" value="SHI67968.1"/>
    <property type="molecule type" value="Genomic_DNA"/>
</dbReference>
<sequence length="138" mass="15630">MSTLPEIRRAFWDRALASEAPRGVETYRDSNAILPLTGAGDVCLAFGIQQDGSSIFLRSPVNASRDVARLRLEPRQVELRRLLATPFEAEGDAGQGRYFRKRVKLAFTQKSQWDGIVEWFGRCRARYEIVITETLEAP</sequence>
<proteinExistence type="predicted"/>
<protein>
    <submittedName>
        <fullName evidence="1">Uncharacterized protein</fullName>
    </submittedName>
</protein>
<evidence type="ECO:0000313" key="1">
    <source>
        <dbReference type="EMBL" id="SHI67968.1"/>
    </source>
</evidence>
<reference evidence="1 2" key="1">
    <citation type="submission" date="2016-11" db="EMBL/GenBank/DDBJ databases">
        <authorList>
            <person name="Jaros S."/>
            <person name="Januszkiewicz K."/>
            <person name="Wedrychowicz H."/>
        </authorList>
    </citation>
    <scope>NUCLEOTIDE SEQUENCE [LARGE SCALE GENOMIC DNA]</scope>
    <source>
        <strain evidence="1 2">DSM 100565</strain>
    </source>
</reference>
<dbReference type="RefSeq" id="WP_073327548.1">
    <property type="nucleotide sequence ID" value="NZ_FQYO01000002.1"/>
</dbReference>
<keyword evidence="2" id="KW-1185">Reference proteome</keyword>
<accession>A0A1M6D4P6</accession>
<dbReference type="AlphaFoldDB" id="A0A1M6D4P6"/>
<gene>
    <name evidence="1" type="ORF">SAMN05444417_1509</name>
</gene>
<dbReference type="Proteomes" id="UP000184292">
    <property type="component" value="Unassembled WGS sequence"/>
</dbReference>
<organism evidence="1 2">
    <name type="scientific">Wenxinia saemankumensis</name>
    <dbReference type="NCBI Taxonomy" id="1447782"/>
    <lineage>
        <taxon>Bacteria</taxon>
        <taxon>Pseudomonadati</taxon>
        <taxon>Pseudomonadota</taxon>
        <taxon>Alphaproteobacteria</taxon>
        <taxon>Rhodobacterales</taxon>
        <taxon>Roseobacteraceae</taxon>
        <taxon>Wenxinia</taxon>
    </lineage>
</organism>
<dbReference type="OrthoDB" id="7870858at2"/>
<name>A0A1M6D4P6_9RHOB</name>
<evidence type="ECO:0000313" key="2">
    <source>
        <dbReference type="Proteomes" id="UP000184292"/>
    </source>
</evidence>